<keyword evidence="6" id="KW-0297">G-protein coupled receptor</keyword>
<evidence type="ECO:0000256" key="4">
    <source>
        <dbReference type="ARBA" id="ARBA00022692"/>
    </source>
</evidence>
<keyword evidence="8 12" id="KW-0675">Receptor</keyword>
<protein>
    <submittedName>
        <fullName evidence="12">7 transmembrane sweet-taste receptor-like protein 3</fullName>
    </submittedName>
</protein>
<evidence type="ECO:0000256" key="3">
    <source>
        <dbReference type="ARBA" id="ARBA00022475"/>
    </source>
</evidence>
<evidence type="ECO:0000259" key="11">
    <source>
        <dbReference type="PROSITE" id="PS50259"/>
    </source>
</evidence>
<evidence type="ECO:0000313" key="13">
    <source>
        <dbReference type="Proteomes" id="UP000616769"/>
    </source>
</evidence>
<evidence type="ECO:0000256" key="6">
    <source>
        <dbReference type="ARBA" id="ARBA00023040"/>
    </source>
</evidence>
<keyword evidence="7" id="KW-0472">Membrane</keyword>
<evidence type="ECO:0000256" key="9">
    <source>
        <dbReference type="ARBA" id="ARBA00023180"/>
    </source>
</evidence>
<name>A0A132AGB6_SARSC</name>
<gene>
    <name evidence="12" type="ORF">QR98_0083950</name>
</gene>
<dbReference type="EMBL" id="JXLN01014149">
    <property type="protein sequence ID" value="KPM09849.1"/>
    <property type="molecule type" value="Genomic_DNA"/>
</dbReference>
<keyword evidence="3" id="KW-1003">Cell membrane</keyword>
<organism evidence="12 13">
    <name type="scientific">Sarcoptes scabiei</name>
    <name type="common">Itch mite</name>
    <name type="synonym">Acarus scabiei</name>
    <dbReference type="NCBI Taxonomy" id="52283"/>
    <lineage>
        <taxon>Eukaryota</taxon>
        <taxon>Metazoa</taxon>
        <taxon>Ecdysozoa</taxon>
        <taxon>Arthropoda</taxon>
        <taxon>Chelicerata</taxon>
        <taxon>Arachnida</taxon>
        <taxon>Acari</taxon>
        <taxon>Acariformes</taxon>
        <taxon>Sarcoptiformes</taxon>
        <taxon>Astigmata</taxon>
        <taxon>Psoroptidia</taxon>
        <taxon>Sarcoptoidea</taxon>
        <taxon>Sarcoptidae</taxon>
        <taxon>Sarcoptinae</taxon>
        <taxon>Sarcoptes</taxon>
    </lineage>
</organism>
<dbReference type="PANTHER" id="PTHR32546">
    <property type="entry name" value="G-PROTEIN COUPLED RECEPTOR 158-RELATED"/>
    <property type="match status" value="1"/>
</dbReference>
<dbReference type="GO" id="GO:0004930">
    <property type="term" value="F:G protein-coupled receptor activity"/>
    <property type="evidence" value="ECO:0007669"/>
    <property type="project" value="UniProtKB-KW"/>
</dbReference>
<comment type="subcellular location">
    <subcellularLocation>
        <location evidence="1">Cell membrane</location>
        <topology evidence="1">Multi-pass membrane protein</topology>
    </subcellularLocation>
</comment>
<evidence type="ECO:0000256" key="10">
    <source>
        <dbReference type="ARBA" id="ARBA00023224"/>
    </source>
</evidence>
<dbReference type="VEuPathDB" id="VectorBase:SSCA010508"/>
<evidence type="ECO:0000256" key="8">
    <source>
        <dbReference type="ARBA" id="ARBA00023170"/>
    </source>
</evidence>
<evidence type="ECO:0000256" key="5">
    <source>
        <dbReference type="ARBA" id="ARBA00022989"/>
    </source>
</evidence>
<comment type="caution">
    <text evidence="12">The sequence shown here is derived from an EMBL/GenBank/DDBJ whole genome shotgun (WGS) entry which is preliminary data.</text>
</comment>
<dbReference type="PROSITE" id="PS50259">
    <property type="entry name" value="G_PROTEIN_RECEP_F3_4"/>
    <property type="match status" value="1"/>
</dbReference>
<proteinExistence type="inferred from homology"/>
<dbReference type="PANTHER" id="PTHR32546:SF16">
    <property type="entry name" value="G-PROTEIN COUPLED RECEPTOR CG31760-RELATED"/>
    <property type="match status" value="1"/>
</dbReference>
<dbReference type="AlphaFoldDB" id="A0A132AGB6"/>
<dbReference type="Proteomes" id="UP000616769">
    <property type="component" value="Unassembled WGS sequence"/>
</dbReference>
<feature type="non-terminal residue" evidence="12">
    <location>
        <position position="385"/>
    </location>
</feature>
<evidence type="ECO:0000256" key="2">
    <source>
        <dbReference type="ARBA" id="ARBA00007242"/>
    </source>
</evidence>
<accession>A0A132AGB6</accession>
<keyword evidence="10" id="KW-0807">Transducer</keyword>
<evidence type="ECO:0000256" key="1">
    <source>
        <dbReference type="ARBA" id="ARBA00004651"/>
    </source>
</evidence>
<keyword evidence="5" id="KW-1133">Transmembrane helix</keyword>
<dbReference type="Pfam" id="PF00003">
    <property type="entry name" value="7tm_3"/>
    <property type="match status" value="1"/>
</dbReference>
<sequence>VCIGRIFSPQYSLFFFYNIDFFLRRQNAVLVTRSYVLFVFVSICLFCFSLASFSFRSFVYIFITFFLILNFINISIFSFLPLFRFRSETKTIVIFPVTNTITCVLTKWTRNFGFCLTYSSLLLKTWRVSLTYRVKSAHKIKLTDKQLLQWLFPILLVMAIYLGSWTISDTPKPFYIIDWNNLKFKQCDYNWWDHSLCIGEFFFLLWGIKVCYNVRNAESLFDEAKYITWAIYNITMVNMVMILIHLFILPNCGPDIEYFFGFLRTQLSTTTTVVLIFGPKFYRVIKGEGDLWNPRFQTKEAMSESFTFNGASLPQEETTTDLYQENDDLKRELQKLATQLEIMKLCQMEFRNRHLTNHSKFSRIQQQQQQHQHQHHHQQQHSQSD</sequence>
<feature type="domain" description="G-protein coupled receptors family 3 profile" evidence="11">
    <location>
        <begin position="99"/>
        <end position="285"/>
    </location>
</feature>
<dbReference type="GO" id="GO:0005886">
    <property type="term" value="C:plasma membrane"/>
    <property type="evidence" value="ECO:0007669"/>
    <property type="project" value="UniProtKB-SubCell"/>
</dbReference>
<evidence type="ECO:0000256" key="7">
    <source>
        <dbReference type="ARBA" id="ARBA00023136"/>
    </source>
</evidence>
<comment type="similarity">
    <text evidence="2">Belongs to the G-protein coupled receptor 3 family.</text>
</comment>
<dbReference type="InterPro" id="IPR017978">
    <property type="entry name" value="GPCR_3_C"/>
</dbReference>
<evidence type="ECO:0000313" key="12">
    <source>
        <dbReference type="EMBL" id="KPM09849.1"/>
    </source>
</evidence>
<dbReference type="InterPro" id="IPR043458">
    <property type="entry name" value="GPR158/179"/>
</dbReference>
<reference evidence="12 13" key="1">
    <citation type="journal article" date="2015" name="Parasit. Vectors">
        <title>Draft genome of the scabies mite.</title>
        <authorList>
            <person name="Rider S.D.Jr."/>
            <person name="Morgan M.S."/>
            <person name="Arlian L.G."/>
        </authorList>
    </citation>
    <scope>NUCLEOTIDE SEQUENCE [LARGE SCALE GENOMIC DNA]</scope>
    <source>
        <strain evidence="12">Arlian Lab</strain>
    </source>
</reference>
<keyword evidence="4 12" id="KW-0812">Transmembrane</keyword>
<keyword evidence="9" id="KW-0325">Glycoprotein</keyword>
<dbReference type="OrthoDB" id="2129233at2759"/>